<evidence type="ECO:0000313" key="2">
    <source>
        <dbReference type="EMBL" id="MSS57801.1"/>
    </source>
</evidence>
<evidence type="ECO:0000256" key="1">
    <source>
        <dbReference type="SAM" id="SignalP"/>
    </source>
</evidence>
<keyword evidence="1" id="KW-0732">Signal</keyword>
<organism evidence="2 3">
    <name type="scientific">Stecheria intestinalis</name>
    <dbReference type="NCBI Taxonomy" id="2606630"/>
    <lineage>
        <taxon>Bacteria</taxon>
        <taxon>Bacillati</taxon>
        <taxon>Bacillota</taxon>
        <taxon>Erysipelotrichia</taxon>
        <taxon>Erysipelotrichales</taxon>
        <taxon>Erysipelotrichaceae</taxon>
        <taxon>Stecheria</taxon>
    </lineage>
</organism>
<protein>
    <recommendedName>
        <fullName evidence="4">Lipoprotein</fullName>
    </recommendedName>
</protein>
<keyword evidence="3" id="KW-1185">Reference proteome</keyword>
<dbReference type="EMBL" id="VUMN01000003">
    <property type="protein sequence ID" value="MSS57801.1"/>
    <property type="molecule type" value="Genomic_DNA"/>
</dbReference>
<reference evidence="2 3" key="1">
    <citation type="submission" date="2019-08" db="EMBL/GenBank/DDBJ databases">
        <title>In-depth cultivation of the pig gut microbiome towards novel bacterial diversity and tailored functional studies.</title>
        <authorList>
            <person name="Wylensek D."/>
            <person name="Hitch T.C.A."/>
            <person name="Clavel T."/>
        </authorList>
    </citation>
    <scope>NUCLEOTIDE SEQUENCE [LARGE SCALE GENOMIC DNA]</scope>
    <source>
        <strain evidence="2 3">Oil+RF-744-GAM-WT-6</strain>
    </source>
</reference>
<name>A0A7X2TFT5_9FIRM</name>
<evidence type="ECO:0000313" key="3">
    <source>
        <dbReference type="Proteomes" id="UP000461880"/>
    </source>
</evidence>
<accession>A0A7X2TFT5</accession>
<evidence type="ECO:0008006" key="4">
    <source>
        <dbReference type="Google" id="ProtNLM"/>
    </source>
</evidence>
<comment type="caution">
    <text evidence="2">The sequence shown here is derived from an EMBL/GenBank/DDBJ whole genome shotgun (WGS) entry which is preliminary data.</text>
</comment>
<dbReference type="PROSITE" id="PS51257">
    <property type="entry name" value="PROKAR_LIPOPROTEIN"/>
    <property type="match status" value="1"/>
</dbReference>
<dbReference type="AlphaFoldDB" id="A0A7X2TFT5"/>
<dbReference type="Proteomes" id="UP000461880">
    <property type="component" value="Unassembled WGS sequence"/>
</dbReference>
<feature type="chain" id="PRO_5031099077" description="Lipoprotein" evidence="1">
    <location>
        <begin position="21"/>
        <end position="225"/>
    </location>
</feature>
<feature type="signal peptide" evidence="1">
    <location>
        <begin position="1"/>
        <end position="20"/>
    </location>
</feature>
<gene>
    <name evidence="2" type="ORF">FYJ51_02645</name>
</gene>
<sequence>MKKTLLVMLALITLAGCSSADTASGSTASAAASTAAAAASEPATEETATAAPAASASAESVDAVSSASVTRTDLSGSDYDAAISELESLSNDLATKADSEAEGYTAPESTTFAEVISVSPDGYPSMSTIHAWKVDGDTITVVMTDGRTISNLINVGDRGTILIHGSSYYVLHVETSDVKTLEYSDDAYNNGEFNVDYSGADRQAPEYTVTFKINELESTQVYMFD</sequence>
<dbReference type="RefSeq" id="WP_135358162.1">
    <property type="nucleotide sequence ID" value="NZ_JAQXPC010000080.1"/>
</dbReference>
<proteinExistence type="predicted"/>